<dbReference type="GO" id="GO:0030246">
    <property type="term" value="F:carbohydrate binding"/>
    <property type="evidence" value="ECO:0007669"/>
    <property type="project" value="UniProtKB-KW"/>
</dbReference>
<evidence type="ECO:0000259" key="4">
    <source>
        <dbReference type="PROSITE" id="PS50228"/>
    </source>
</evidence>
<comment type="similarity">
    <text evidence="1">Belongs to the G-protein coupled receptor 2 family. LN-TM7 subfamily.</text>
</comment>
<feature type="chain" id="PRO_5002054235" evidence="3">
    <location>
        <begin position="20"/>
        <end position="276"/>
    </location>
</feature>
<dbReference type="AlphaFoldDB" id="A0A0A9X6Y4"/>
<keyword evidence="2 5" id="KW-0430">Lectin</keyword>
<reference evidence="5" key="2">
    <citation type="submission" date="2014-07" db="EMBL/GenBank/DDBJ databases">
        <authorList>
            <person name="Hull J."/>
        </authorList>
    </citation>
    <scope>NUCLEOTIDE SEQUENCE</scope>
</reference>
<dbReference type="Pfam" id="PF02140">
    <property type="entry name" value="SUEL_Lectin"/>
    <property type="match status" value="2"/>
</dbReference>
<proteinExistence type="inferred from homology"/>
<dbReference type="FunFam" id="2.60.120.740:FF:000001">
    <property type="entry name" value="Adhesion G protein-coupled receptor L2"/>
    <property type="match status" value="1"/>
</dbReference>
<dbReference type="PANTHER" id="PTHR46780">
    <property type="entry name" value="PROTEIN EVA-1"/>
    <property type="match status" value="1"/>
</dbReference>
<evidence type="ECO:0000256" key="3">
    <source>
        <dbReference type="SAM" id="SignalP"/>
    </source>
</evidence>
<accession>A0A0A9X6Y4</accession>
<feature type="signal peptide" evidence="3">
    <location>
        <begin position="1"/>
        <end position="19"/>
    </location>
</feature>
<keyword evidence="3" id="KW-0732">Signal</keyword>
<reference evidence="5" key="1">
    <citation type="journal article" date="2014" name="PLoS ONE">
        <title>Transcriptome-Based Identification of ABC Transporters in the Western Tarnished Plant Bug Lygus hesperus.</title>
        <authorList>
            <person name="Hull J.J."/>
            <person name="Chaney K."/>
            <person name="Geib S.M."/>
            <person name="Fabrick J.A."/>
            <person name="Brent C.S."/>
            <person name="Walsh D."/>
            <person name="Lavine L.C."/>
        </authorList>
    </citation>
    <scope>NUCLEOTIDE SEQUENCE</scope>
</reference>
<dbReference type="PROSITE" id="PS50228">
    <property type="entry name" value="SUEL_LECTIN"/>
    <property type="match status" value="2"/>
</dbReference>
<gene>
    <name evidence="5" type="primary">CSL3_0</name>
    <name evidence="5" type="ORF">CM83_37653</name>
</gene>
<organism evidence="5">
    <name type="scientific">Lygus hesperus</name>
    <name type="common">Western plant bug</name>
    <dbReference type="NCBI Taxonomy" id="30085"/>
    <lineage>
        <taxon>Eukaryota</taxon>
        <taxon>Metazoa</taxon>
        <taxon>Ecdysozoa</taxon>
        <taxon>Arthropoda</taxon>
        <taxon>Hexapoda</taxon>
        <taxon>Insecta</taxon>
        <taxon>Pterygota</taxon>
        <taxon>Neoptera</taxon>
        <taxon>Paraneoptera</taxon>
        <taxon>Hemiptera</taxon>
        <taxon>Heteroptera</taxon>
        <taxon>Panheteroptera</taxon>
        <taxon>Cimicomorpha</taxon>
        <taxon>Miridae</taxon>
        <taxon>Mirini</taxon>
        <taxon>Lygus</taxon>
    </lineage>
</organism>
<dbReference type="CDD" id="cd22827">
    <property type="entry name" value="Gal_Rha_Lectin_SUL-I-like"/>
    <property type="match status" value="1"/>
</dbReference>
<feature type="domain" description="SUEL-type lectin" evidence="4">
    <location>
        <begin position="83"/>
        <end position="173"/>
    </location>
</feature>
<dbReference type="InterPro" id="IPR000922">
    <property type="entry name" value="Lectin_gal-bd_dom"/>
</dbReference>
<dbReference type="EMBL" id="GBHO01027122">
    <property type="protein sequence ID" value="JAG16482.1"/>
    <property type="molecule type" value="Transcribed_RNA"/>
</dbReference>
<sequence length="276" mass="30732">MTSNYLIVSLVLLAATTRGHKLGSQRHARDVTILSKSTVNEAHKFHKENAHELTITGDPSELEAIAKYLSTSFKNHKSYTKTVCETESMKLSCLPGQGIKVVDAFYGRNTQEICDYDQNIPENLNCHSPPHSKAEVEKRCNLKQTCTVRANNGVFTDPCLNTYKYLRVSYMCFEEPLRTVSACDQYGVRIACPQGEIIKVNSAEYGRTKHNVCNSPVHKITTLTCQADPGRITEIAVNKCDGKQSCEVHTIHDVVASVGDPCFGVFKHLDVNYLCI</sequence>
<feature type="domain" description="SUEL-type lectin" evidence="4">
    <location>
        <begin position="182"/>
        <end position="276"/>
    </location>
</feature>
<dbReference type="Gene3D" id="2.60.120.740">
    <property type="match status" value="2"/>
</dbReference>
<dbReference type="InterPro" id="IPR043159">
    <property type="entry name" value="Lectin_gal-bd_sf"/>
</dbReference>
<name>A0A0A9X6Y4_LYGHE</name>
<evidence type="ECO:0000313" key="5">
    <source>
        <dbReference type="EMBL" id="JAG16482.1"/>
    </source>
</evidence>
<protein>
    <submittedName>
        <fullName evidence="5">L-rhamnose-binding lectin CSL3</fullName>
    </submittedName>
</protein>
<evidence type="ECO:0000256" key="2">
    <source>
        <dbReference type="ARBA" id="ARBA00022734"/>
    </source>
</evidence>
<evidence type="ECO:0000256" key="1">
    <source>
        <dbReference type="ARBA" id="ARBA00010933"/>
    </source>
</evidence>